<dbReference type="Proteomes" id="UP000009168">
    <property type="component" value="Unassembled WGS sequence"/>
</dbReference>
<dbReference type="HOGENOM" id="CLU_000688_12_3_1"/>
<keyword evidence="2" id="KW-0963">Cytoplasm</keyword>
<dbReference type="PANTHER" id="PTHR23077:SF27">
    <property type="entry name" value="ATPASE FAMILY GENE 2 PROTEIN HOMOLOG A"/>
    <property type="match status" value="1"/>
</dbReference>
<evidence type="ECO:0000256" key="5">
    <source>
        <dbReference type="RuleBase" id="RU003651"/>
    </source>
</evidence>
<dbReference type="PROSITE" id="PS00674">
    <property type="entry name" value="AAA"/>
    <property type="match status" value="1"/>
</dbReference>
<evidence type="ECO:0000259" key="7">
    <source>
        <dbReference type="SMART" id="SM00382"/>
    </source>
</evidence>
<reference evidence="9" key="1">
    <citation type="journal article" date="2006" name="PLoS Biol.">
        <title>Macronuclear genome sequence of the ciliate Tetrahymena thermophila, a model eukaryote.</title>
        <authorList>
            <person name="Eisen J.A."/>
            <person name="Coyne R.S."/>
            <person name="Wu M."/>
            <person name="Wu D."/>
            <person name="Thiagarajan M."/>
            <person name="Wortman J.R."/>
            <person name="Badger J.H."/>
            <person name="Ren Q."/>
            <person name="Amedeo P."/>
            <person name="Jones K.M."/>
            <person name="Tallon L.J."/>
            <person name="Delcher A.L."/>
            <person name="Salzberg S.L."/>
            <person name="Silva J.C."/>
            <person name="Haas B.J."/>
            <person name="Majoros W.H."/>
            <person name="Farzad M."/>
            <person name="Carlton J.M."/>
            <person name="Smith R.K. Jr."/>
            <person name="Garg J."/>
            <person name="Pearlman R.E."/>
            <person name="Karrer K.M."/>
            <person name="Sun L."/>
            <person name="Manning G."/>
            <person name="Elde N.C."/>
            <person name="Turkewitz A.P."/>
            <person name="Asai D.J."/>
            <person name="Wilkes D.E."/>
            <person name="Wang Y."/>
            <person name="Cai H."/>
            <person name="Collins K."/>
            <person name="Stewart B.A."/>
            <person name="Lee S.R."/>
            <person name="Wilamowska K."/>
            <person name="Weinberg Z."/>
            <person name="Ruzzo W.L."/>
            <person name="Wloga D."/>
            <person name="Gaertig J."/>
            <person name="Frankel J."/>
            <person name="Tsao C.-C."/>
            <person name="Gorovsky M.A."/>
            <person name="Keeling P.J."/>
            <person name="Waller R.F."/>
            <person name="Patron N.J."/>
            <person name="Cherry J.M."/>
            <person name="Stover N.A."/>
            <person name="Krieger C.J."/>
            <person name="del Toro C."/>
            <person name="Ryder H.F."/>
            <person name="Williamson S.C."/>
            <person name="Barbeau R.A."/>
            <person name="Hamilton E.P."/>
            <person name="Orias E."/>
        </authorList>
    </citation>
    <scope>NUCLEOTIDE SEQUENCE [LARGE SCALE GENOMIC DNA]</scope>
    <source>
        <strain evidence="9">SB210</strain>
    </source>
</reference>
<evidence type="ECO:0000313" key="9">
    <source>
        <dbReference type="Proteomes" id="UP000009168"/>
    </source>
</evidence>
<dbReference type="eggNOG" id="KOG0730">
    <property type="taxonomic scope" value="Eukaryota"/>
</dbReference>
<dbReference type="CDD" id="cd19511">
    <property type="entry name" value="RecA-like_CDC48_r2-like"/>
    <property type="match status" value="1"/>
</dbReference>
<dbReference type="InterPro" id="IPR003960">
    <property type="entry name" value="ATPase_AAA_CS"/>
</dbReference>
<dbReference type="InterPro" id="IPR050168">
    <property type="entry name" value="AAA_ATPase_domain"/>
</dbReference>
<evidence type="ECO:0000313" key="8">
    <source>
        <dbReference type="EMBL" id="EAR89093.2"/>
    </source>
</evidence>
<dbReference type="STRING" id="312017.Q22V55"/>
<dbReference type="RefSeq" id="XP_001009338.2">
    <property type="nucleotide sequence ID" value="XM_001009338.2"/>
</dbReference>
<sequence>MSSKQQKKTGTSKSKKDENEASIQEQPIDSSIQQAAMLTISPLSDDLSLNKLHHSLVLNYFREMSLNQVVSLGSVLTFSIYGKKHSFRVVHIVSASQQNSQQNQSSEAKQQQESKEIQENKFLITKKTTFKLAELQETQNENEESKEQLQAQQSVQQELILLAGVSKQQEELENYLKLSLFQYEGFKDLGFSPVKGILLSGPSGTGKTQMIKKMSQKMNEVKFVLVETKQFLSRLVGEGEKKVEQYFNLSKRSGEPTVLFFDDIHIICDKSNKGLVSTLINEIDKLKQTDRVVVVCATSQIKKIDENLKRAGRLDKEINFEVPKVQERCDILNCYLERTKHNLNQDDILEINLQMNGFTGADVVSLLRETLLERVKEQKEIIEKNHFENALQNVHASGVKDILMEIPKVYWRDIGGYLEVKDQIKQVIEWPLKHPDAFKRMGIQPSKGILLYGPPGCSKTMIAKAIATESKLNFLAVKGPELFSKYVGDSEKAIREVFRRARLCAPSVIFFDEIDAIATQRSVNTDVSERVLIQMLTEMDGFEGLKNVVIVAATNRPEIIDKALTRPGRFDHLIYVPPPDIDCRREILKINILGNKMPVKEGDLDIEELSKMTDGYSGAEITLIVREAGLHALTRDIYQAQVTKEDFINAISKVKPRITLEMLQKYKNFANNLKFF</sequence>
<dbReference type="InterPro" id="IPR003959">
    <property type="entry name" value="ATPase_AAA_core"/>
</dbReference>
<feature type="region of interest" description="Disordered" evidence="6">
    <location>
        <begin position="1"/>
        <end position="28"/>
    </location>
</feature>
<dbReference type="AlphaFoldDB" id="Q22V55"/>
<feature type="domain" description="AAA+ ATPase" evidence="7">
    <location>
        <begin position="193"/>
        <end position="324"/>
    </location>
</feature>
<dbReference type="Gene3D" id="3.40.50.300">
    <property type="entry name" value="P-loop containing nucleotide triphosphate hydrolases"/>
    <property type="match status" value="2"/>
</dbReference>
<dbReference type="GO" id="GO:0005737">
    <property type="term" value="C:cytoplasm"/>
    <property type="evidence" value="ECO:0007669"/>
    <property type="project" value="UniProtKB-SubCell"/>
</dbReference>
<feature type="domain" description="AAA+ ATPase" evidence="7">
    <location>
        <begin position="445"/>
        <end position="580"/>
    </location>
</feature>
<dbReference type="Pfam" id="PF17862">
    <property type="entry name" value="AAA_lid_3"/>
    <property type="match status" value="1"/>
</dbReference>
<dbReference type="Pfam" id="PF00004">
    <property type="entry name" value="AAA"/>
    <property type="match status" value="2"/>
</dbReference>
<name>Q22V55_TETTS</name>
<dbReference type="InterPro" id="IPR041569">
    <property type="entry name" value="AAA_lid_3"/>
</dbReference>
<dbReference type="Gene3D" id="1.10.8.60">
    <property type="match status" value="2"/>
</dbReference>
<dbReference type="PANTHER" id="PTHR23077">
    <property type="entry name" value="AAA-FAMILY ATPASE"/>
    <property type="match status" value="1"/>
</dbReference>
<evidence type="ECO:0000256" key="3">
    <source>
        <dbReference type="ARBA" id="ARBA00022741"/>
    </source>
</evidence>
<dbReference type="KEGG" id="tet:TTHERM_00575450"/>
<dbReference type="GO" id="GO:0016887">
    <property type="term" value="F:ATP hydrolysis activity"/>
    <property type="evidence" value="ECO:0007669"/>
    <property type="project" value="InterPro"/>
</dbReference>
<feature type="compositionally biased region" description="Low complexity" evidence="6">
    <location>
        <begin position="1"/>
        <end position="12"/>
    </location>
</feature>
<gene>
    <name evidence="8" type="ORF">TTHERM_00575450</name>
</gene>
<evidence type="ECO:0000256" key="4">
    <source>
        <dbReference type="ARBA" id="ARBA00022840"/>
    </source>
</evidence>
<evidence type="ECO:0000256" key="2">
    <source>
        <dbReference type="ARBA" id="ARBA00022490"/>
    </source>
</evidence>
<evidence type="ECO:0000256" key="1">
    <source>
        <dbReference type="ARBA" id="ARBA00004496"/>
    </source>
</evidence>
<dbReference type="FunFam" id="3.40.50.300:FF:000567">
    <property type="entry name" value="ATPase, AAA family protein"/>
    <property type="match status" value="1"/>
</dbReference>
<comment type="subcellular location">
    <subcellularLocation>
        <location evidence="1">Cytoplasm</location>
    </subcellularLocation>
</comment>
<comment type="similarity">
    <text evidence="5">Belongs to the AAA ATPase family.</text>
</comment>
<accession>Q22V55</accession>
<evidence type="ECO:0000256" key="6">
    <source>
        <dbReference type="SAM" id="MobiDB-lite"/>
    </source>
</evidence>
<dbReference type="SMART" id="SM00382">
    <property type="entry name" value="AAA"/>
    <property type="match status" value="2"/>
</dbReference>
<dbReference type="InterPro" id="IPR003593">
    <property type="entry name" value="AAA+_ATPase"/>
</dbReference>
<dbReference type="OrthoDB" id="27435at2759"/>
<dbReference type="GO" id="GO:0005524">
    <property type="term" value="F:ATP binding"/>
    <property type="evidence" value="ECO:0007669"/>
    <property type="project" value="UniProtKB-KW"/>
</dbReference>
<organism evidence="8 9">
    <name type="scientific">Tetrahymena thermophila (strain SB210)</name>
    <dbReference type="NCBI Taxonomy" id="312017"/>
    <lineage>
        <taxon>Eukaryota</taxon>
        <taxon>Sar</taxon>
        <taxon>Alveolata</taxon>
        <taxon>Ciliophora</taxon>
        <taxon>Intramacronucleata</taxon>
        <taxon>Oligohymenophorea</taxon>
        <taxon>Hymenostomatida</taxon>
        <taxon>Tetrahymenina</taxon>
        <taxon>Tetrahymenidae</taxon>
        <taxon>Tetrahymena</taxon>
    </lineage>
</organism>
<proteinExistence type="inferred from homology"/>
<dbReference type="SUPFAM" id="SSF52540">
    <property type="entry name" value="P-loop containing nucleoside triphosphate hydrolases"/>
    <property type="match status" value="2"/>
</dbReference>
<keyword evidence="3 5" id="KW-0547">Nucleotide-binding</keyword>
<dbReference type="InParanoid" id="Q22V55"/>
<dbReference type="EMBL" id="GG662798">
    <property type="protein sequence ID" value="EAR89093.2"/>
    <property type="molecule type" value="Genomic_DNA"/>
</dbReference>
<keyword evidence="4 5" id="KW-0067">ATP-binding</keyword>
<dbReference type="InterPro" id="IPR027417">
    <property type="entry name" value="P-loop_NTPase"/>
</dbReference>
<protein>
    <submittedName>
        <fullName evidence="8">AAA family ATPase CDC48 subfamily protein</fullName>
    </submittedName>
</protein>
<keyword evidence="9" id="KW-1185">Reference proteome</keyword>
<dbReference type="GeneID" id="7824173"/>